<reference evidence="1 2" key="1">
    <citation type="journal article" date="2012" name="J. Bacteriol.">
        <title>Genome Sequence of Blastococcus saxobsidens DD2, a Stone-Inhabiting Bacterium.</title>
        <authorList>
            <person name="Chouaia B."/>
            <person name="Crotti E."/>
            <person name="Brusetti L."/>
            <person name="Daffonchio D."/>
            <person name="Essoussi I."/>
            <person name="Nouioui I."/>
            <person name="Sbissi I."/>
            <person name="Ghodhbane-Gtari F."/>
            <person name="Gtari M."/>
            <person name="Vacherie B."/>
            <person name="Barbe V."/>
            <person name="Medigue C."/>
            <person name="Gury J."/>
            <person name="Pujic P."/>
            <person name="Normand P."/>
        </authorList>
    </citation>
    <scope>NUCLEOTIDE SEQUENCE [LARGE SCALE GENOMIC DNA]</scope>
    <source>
        <strain evidence="1 2">DD2</strain>
    </source>
</reference>
<reference evidence="2" key="2">
    <citation type="submission" date="2012-02" db="EMBL/GenBank/DDBJ databases">
        <title>Complete genome sequence of Blastococcus saxobsidens strain DD2.</title>
        <authorList>
            <person name="Genoscope."/>
        </authorList>
    </citation>
    <scope>NUCLEOTIDE SEQUENCE [LARGE SCALE GENOMIC DNA]</scope>
    <source>
        <strain evidence="2">DD2</strain>
    </source>
</reference>
<dbReference type="EMBL" id="FO117623">
    <property type="protein sequence ID" value="CCG02390.1"/>
    <property type="molecule type" value="Genomic_DNA"/>
</dbReference>
<dbReference type="KEGG" id="bsd:BLASA_1458"/>
<protein>
    <recommendedName>
        <fullName evidence="3">DUF3500 domain-containing protein</fullName>
    </recommendedName>
</protein>
<gene>
    <name evidence="1" type="ordered locus">BLASA_1458</name>
</gene>
<proteinExistence type="predicted"/>
<dbReference type="OrthoDB" id="581140at2"/>
<sequence>MTPPARESAVADRMAAAARAWLAGLDDAQRAQAAWPWEDGGERLRWFYTPTDHGGLALRDMRPAQQSLAMQLVATGLSRAGYVTVSTIMGLENVLDELEGWQVDWGRERGRDPQLYWLRVFGEPGDHGTWSWRFGGHHISLNVLVVDGEVQASTPCFLGADPAESPLLGPHLLRPLGGAEDLARELVRSLDESQAERALLTGTAPVDIVGGNRPRIGDGDRLLPLPDVWRGVFSEPRLAERVEAMHRGAEEKAGVRPQDHDAVRLTARPKGVAAADLSRAQQEQLRALLDVYLGRLPEELAEREAAKFAGDRLGQVHFAWAGGTERHQPHYYRMQGPRLLVEYDNTQRDVNHVHSVWRDPEGDFGFDALRLHLQNAHA</sequence>
<organism evidence="1 2">
    <name type="scientific">Blastococcus saxobsidens (strain DD2)</name>
    <dbReference type="NCBI Taxonomy" id="1146883"/>
    <lineage>
        <taxon>Bacteria</taxon>
        <taxon>Bacillati</taxon>
        <taxon>Actinomycetota</taxon>
        <taxon>Actinomycetes</taxon>
        <taxon>Geodermatophilales</taxon>
        <taxon>Geodermatophilaceae</taxon>
        <taxon>Blastococcus</taxon>
    </lineage>
</organism>
<dbReference type="HOGENOM" id="CLU_033093_0_0_11"/>
<dbReference type="PANTHER" id="PTHR37489">
    <property type="entry name" value="DUF3500 DOMAIN-CONTAINING PROTEIN"/>
    <property type="match status" value="1"/>
</dbReference>
<dbReference type="eggNOG" id="COG0715">
    <property type="taxonomic scope" value="Bacteria"/>
</dbReference>
<dbReference type="PANTHER" id="PTHR37489:SF1">
    <property type="entry name" value="DUF3500 DOMAIN-CONTAINING PROTEIN"/>
    <property type="match status" value="1"/>
</dbReference>
<dbReference type="Pfam" id="PF12006">
    <property type="entry name" value="DUF3500"/>
    <property type="match status" value="1"/>
</dbReference>
<dbReference type="InterPro" id="IPR021889">
    <property type="entry name" value="DUF3500"/>
</dbReference>
<evidence type="ECO:0000313" key="2">
    <source>
        <dbReference type="Proteomes" id="UP000007517"/>
    </source>
</evidence>
<dbReference type="Proteomes" id="UP000007517">
    <property type="component" value="Chromosome"/>
</dbReference>
<dbReference type="RefSeq" id="WP_014375285.1">
    <property type="nucleotide sequence ID" value="NC_016943.1"/>
</dbReference>
<evidence type="ECO:0008006" key="3">
    <source>
        <dbReference type="Google" id="ProtNLM"/>
    </source>
</evidence>
<dbReference type="STRING" id="1146883.BLASA_1458"/>
<name>H6RKH1_BLASD</name>
<keyword evidence="2" id="KW-1185">Reference proteome</keyword>
<dbReference type="AlphaFoldDB" id="H6RKH1"/>
<accession>H6RKH1</accession>
<evidence type="ECO:0000313" key="1">
    <source>
        <dbReference type="EMBL" id="CCG02390.1"/>
    </source>
</evidence>